<protein>
    <submittedName>
        <fullName evidence="1">Uncharacterized protein</fullName>
    </submittedName>
</protein>
<proteinExistence type="predicted"/>
<reference evidence="1" key="1">
    <citation type="submission" date="2018-02" db="EMBL/GenBank/DDBJ databases">
        <title>Rhizophora mucronata_Transcriptome.</title>
        <authorList>
            <person name="Meera S.P."/>
            <person name="Sreeshan A."/>
            <person name="Augustine A."/>
        </authorList>
    </citation>
    <scope>NUCLEOTIDE SEQUENCE</scope>
    <source>
        <tissue evidence="1">Leaf</tissue>
    </source>
</reference>
<evidence type="ECO:0000313" key="1">
    <source>
        <dbReference type="EMBL" id="MBX43349.1"/>
    </source>
</evidence>
<sequence>MIKPMMLLRKTKY</sequence>
<dbReference type="EMBL" id="GGEC01062865">
    <property type="protein sequence ID" value="MBX43349.1"/>
    <property type="molecule type" value="Transcribed_RNA"/>
</dbReference>
<organism evidence="1">
    <name type="scientific">Rhizophora mucronata</name>
    <name type="common">Asiatic mangrove</name>
    <dbReference type="NCBI Taxonomy" id="61149"/>
    <lineage>
        <taxon>Eukaryota</taxon>
        <taxon>Viridiplantae</taxon>
        <taxon>Streptophyta</taxon>
        <taxon>Embryophyta</taxon>
        <taxon>Tracheophyta</taxon>
        <taxon>Spermatophyta</taxon>
        <taxon>Magnoliopsida</taxon>
        <taxon>eudicotyledons</taxon>
        <taxon>Gunneridae</taxon>
        <taxon>Pentapetalae</taxon>
        <taxon>rosids</taxon>
        <taxon>fabids</taxon>
        <taxon>Malpighiales</taxon>
        <taxon>Rhizophoraceae</taxon>
        <taxon>Rhizophora</taxon>
    </lineage>
</organism>
<accession>A0A2P2NLJ3</accession>
<name>A0A2P2NLJ3_RHIMU</name>